<evidence type="ECO:0000256" key="1">
    <source>
        <dbReference type="SAM" id="MobiDB-lite"/>
    </source>
</evidence>
<sequence length="79" mass="8818">MRWIKPPAAAVADRGARWGRRRRESAGTRDARRRVGVRKVRRDGYRYWKAGIVTAASVPLAASKRACPGSGQLDRELSV</sequence>
<organism evidence="2 3">
    <name type="scientific">Methylobacterium oryzae</name>
    <dbReference type="NCBI Taxonomy" id="334852"/>
    <lineage>
        <taxon>Bacteria</taxon>
        <taxon>Pseudomonadati</taxon>
        <taxon>Pseudomonadota</taxon>
        <taxon>Alphaproteobacteria</taxon>
        <taxon>Hyphomicrobiales</taxon>
        <taxon>Methylobacteriaceae</taxon>
        <taxon>Methylobacterium</taxon>
    </lineage>
</organism>
<evidence type="ECO:0000313" key="3">
    <source>
        <dbReference type="Proteomes" id="UP001355206"/>
    </source>
</evidence>
<dbReference type="Proteomes" id="UP001355206">
    <property type="component" value="Unassembled WGS sequence"/>
</dbReference>
<accession>A0ABU7TPV7</accession>
<proteinExistence type="predicted"/>
<protein>
    <submittedName>
        <fullName evidence="2">Uncharacterized protein</fullName>
    </submittedName>
</protein>
<evidence type="ECO:0000313" key="2">
    <source>
        <dbReference type="EMBL" id="MEE7491516.1"/>
    </source>
</evidence>
<feature type="region of interest" description="Disordered" evidence="1">
    <location>
        <begin position="1"/>
        <end position="32"/>
    </location>
</feature>
<comment type="caution">
    <text evidence="2">The sequence shown here is derived from an EMBL/GenBank/DDBJ whole genome shotgun (WGS) entry which is preliminary data.</text>
</comment>
<name>A0ABU7TPV7_9HYPH</name>
<reference evidence="2 3" key="1">
    <citation type="journal article" date="2012" name="Genet. Mol. Biol.">
        <title>Analysis of 16S rRNA and mxaF genes revealing insights into Methylobacterium niche-specific plant association.</title>
        <authorList>
            <person name="Dourado M.N."/>
            <person name="Andreote F.D."/>
            <person name="Dini-Andreote F."/>
            <person name="Conti R."/>
            <person name="Araujo J.M."/>
            <person name="Araujo W.L."/>
        </authorList>
    </citation>
    <scope>NUCLEOTIDE SEQUENCE [LARGE SCALE GENOMIC DNA]</scope>
    <source>
        <strain evidence="2 3">TC3-10</strain>
    </source>
</reference>
<keyword evidence="3" id="KW-1185">Reference proteome</keyword>
<gene>
    <name evidence="2" type="ORF">MOTC310_14015</name>
</gene>
<dbReference type="EMBL" id="MLCA01000006">
    <property type="protein sequence ID" value="MEE7491516.1"/>
    <property type="molecule type" value="Genomic_DNA"/>
</dbReference>